<dbReference type="PANTHER" id="PTHR35176:SF4">
    <property type="entry name" value="PYRIDOXAMINE 5'-PHOSPHATE OXIDASE-RELATED FMN-BINDING"/>
    <property type="match status" value="1"/>
</dbReference>
<dbReference type="SUPFAM" id="SSF50475">
    <property type="entry name" value="FMN-binding split barrel"/>
    <property type="match status" value="1"/>
</dbReference>
<accession>A0ABN2IYF1</accession>
<name>A0ABN2IYF1_9ACTN</name>
<dbReference type="InterPro" id="IPR052019">
    <property type="entry name" value="F420H2_bilvrd_red/Heme_oxyg"/>
</dbReference>
<dbReference type="Gene3D" id="2.30.110.10">
    <property type="entry name" value="Electron Transport, Fmn-binding Protein, Chain A"/>
    <property type="match status" value="1"/>
</dbReference>
<protein>
    <submittedName>
        <fullName evidence="3">Pyridoxamine 5'-phosphate oxidase family protein</fullName>
    </submittedName>
</protein>
<evidence type="ECO:0000259" key="2">
    <source>
        <dbReference type="Pfam" id="PF01243"/>
    </source>
</evidence>
<reference evidence="3 4" key="1">
    <citation type="journal article" date="2019" name="Int. J. Syst. Evol. Microbiol.">
        <title>The Global Catalogue of Microorganisms (GCM) 10K type strain sequencing project: providing services to taxonomists for standard genome sequencing and annotation.</title>
        <authorList>
            <consortium name="The Broad Institute Genomics Platform"/>
            <consortium name="The Broad Institute Genome Sequencing Center for Infectious Disease"/>
            <person name="Wu L."/>
            <person name="Ma J."/>
        </authorList>
    </citation>
    <scope>NUCLEOTIDE SEQUENCE [LARGE SCALE GENOMIC DNA]</scope>
    <source>
        <strain evidence="3 4">JCM 14718</strain>
    </source>
</reference>
<proteinExistence type="predicted"/>
<dbReference type="InterPro" id="IPR012349">
    <property type="entry name" value="Split_barrel_FMN-bd"/>
</dbReference>
<comment type="caution">
    <text evidence="3">The sequence shown here is derived from an EMBL/GenBank/DDBJ whole genome shotgun (WGS) entry which is preliminary data.</text>
</comment>
<keyword evidence="4" id="KW-1185">Reference proteome</keyword>
<dbReference type="PANTHER" id="PTHR35176">
    <property type="entry name" value="HEME OXYGENASE HI_0854-RELATED"/>
    <property type="match status" value="1"/>
</dbReference>
<feature type="domain" description="Pyridoxamine 5'-phosphate oxidase N-terminal" evidence="2">
    <location>
        <begin position="32"/>
        <end position="120"/>
    </location>
</feature>
<evidence type="ECO:0000313" key="4">
    <source>
        <dbReference type="Proteomes" id="UP001500618"/>
    </source>
</evidence>
<evidence type="ECO:0000313" key="3">
    <source>
        <dbReference type="EMBL" id="GAA1714287.1"/>
    </source>
</evidence>
<evidence type="ECO:0000256" key="1">
    <source>
        <dbReference type="ARBA" id="ARBA00023002"/>
    </source>
</evidence>
<keyword evidence="1" id="KW-0560">Oxidoreductase</keyword>
<dbReference type="RefSeq" id="WP_344314763.1">
    <property type="nucleotide sequence ID" value="NZ_BAAANY010000038.1"/>
</dbReference>
<dbReference type="InterPro" id="IPR011576">
    <property type="entry name" value="Pyridox_Oxase_N"/>
</dbReference>
<sequence>MKPSRPRMFGGHADPVLLPWSWAVRTLTDCMHYWIATTRPDGRPHSRPVWGVTIEETVYFSTGSLAVGNLAHSPEVCVHTESATELVILEGTAEHAGDAAVLERIAVAYERKYAEPMTTATMPEFYAVRPRVAFGWLASPTFVDGGSVFHGTNTKWTF</sequence>
<dbReference type="EMBL" id="BAAANY010000038">
    <property type="protein sequence ID" value="GAA1714287.1"/>
    <property type="molecule type" value="Genomic_DNA"/>
</dbReference>
<dbReference type="Pfam" id="PF01243">
    <property type="entry name" value="PNPOx_N"/>
    <property type="match status" value="1"/>
</dbReference>
<gene>
    <name evidence="3" type="ORF">GCM10009765_74140</name>
</gene>
<organism evidence="3 4">
    <name type="scientific">Fodinicola feengrottensis</name>
    <dbReference type="NCBI Taxonomy" id="435914"/>
    <lineage>
        <taxon>Bacteria</taxon>
        <taxon>Bacillati</taxon>
        <taxon>Actinomycetota</taxon>
        <taxon>Actinomycetes</taxon>
        <taxon>Mycobacteriales</taxon>
        <taxon>Fodinicola</taxon>
    </lineage>
</organism>
<dbReference type="Proteomes" id="UP001500618">
    <property type="component" value="Unassembled WGS sequence"/>
</dbReference>